<evidence type="ECO:0000256" key="8">
    <source>
        <dbReference type="ARBA" id="ARBA00022737"/>
    </source>
</evidence>
<dbReference type="InterPro" id="IPR002182">
    <property type="entry name" value="NB-ARC"/>
</dbReference>
<evidence type="ECO:0008006" key="18">
    <source>
        <dbReference type="Google" id="ProtNLM"/>
    </source>
</evidence>
<evidence type="ECO:0000256" key="9">
    <source>
        <dbReference type="ARBA" id="ARBA00022741"/>
    </source>
</evidence>
<dbReference type="Proteomes" id="UP000823775">
    <property type="component" value="Unassembled WGS sequence"/>
</dbReference>
<evidence type="ECO:0000256" key="13">
    <source>
        <dbReference type="ARBA" id="ARBA00023136"/>
    </source>
</evidence>
<dbReference type="Pfam" id="PF00931">
    <property type="entry name" value="NB-ARC"/>
    <property type="match status" value="1"/>
</dbReference>
<dbReference type="Gene3D" id="1.10.10.10">
    <property type="entry name" value="Winged helix-like DNA-binding domain superfamily/Winged helix DNA-binding domain"/>
    <property type="match status" value="1"/>
</dbReference>
<dbReference type="InterPro" id="IPR036388">
    <property type="entry name" value="WH-like_DNA-bd_sf"/>
</dbReference>
<dbReference type="InterPro" id="IPR044974">
    <property type="entry name" value="Disease_R_plants"/>
</dbReference>
<dbReference type="PANTHER" id="PTHR23155">
    <property type="entry name" value="DISEASE RESISTANCE PROTEIN RP"/>
    <property type="match status" value="1"/>
</dbReference>
<dbReference type="InterPro" id="IPR027417">
    <property type="entry name" value="P-loop_NTPase"/>
</dbReference>
<feature type="domain" description="NB-ARC" evidence="14">
    <location>
        <begin position="48"/>
        <end position="217"/>
    </location>
</feature>
<keyword evidence="12" id="KW-0175">Coiled coil</keyword>
<feature type="domain" description="Disease resistance protein winged helix" evidence="15">
    <location>
        <begin position="296"/>
        <end position="366"/>
    </location>
</feature>
<sequence length="765" mass="86809">MMEVANIDENKVADLELYNTTDVVSAHTSQFAQITSMREEMVGFDEVVKILRQHLIGGSSALDLISIVGMAGLGKTTLANKLFLDQLVVSHFDVRAQCCVSQVYTRKDLLLTILRDVKKDAVISDKLPENELADKLRKLLLVKRYLILIDDVWETIAWDDLKPCFYDANNRSRIILTTQLGDVASHAKLISDPYLRRLFTPDESWMLLMNKVFHKKSCPPVLEDVGKKIAQKCGGLPLSVVLVAGILKTMEKEKHCWEQFSTNLGPHIQAKSEDIINLSYRDLPFHLKPCFLYFGIFLEDEEIQVSKLTWLWTAEGLVKTHTEMLSEDIAEHYLKNLIGRNLVMVSKKSSDGKTKTCRIHDLLHEFCKRKAKVENFLQCIKGDSDNMNPSSISYQKHSIPRRLCLYLQGDNLAEWSSICSDLQCFHSMKGRQIGLSSIGHASHTFNSFKFLWVLHLESTVIDSFPEALTCLRYVAVRVAEDSSLSFSTNLWNLQTLIVKGLGGRVTLPDTLWKMSWSSRNPPQFVVLKLLQVTIYSKVWEVTDEQFLHLKFLKLQDPSFSEWNVSDDAFPCLEHLVLRKVRHIKKIPSHFEDMPTLKSIEVILVSKPSLLGAAVTVVEPSSTPAGDKEIRETFNRIDEGIERIEVGLERMMVLLEKMAKREELKIVAAVKSQSNFDHKEEMESSKVSCPTSGHKNITLIYSSSVNSNQPLFTFTTPRSPETKTFPATILDHPHFGYHGKVKSAWPCNGSCWLCLFISNRALMVGS</sequence>
<evidence type="ECO:0000256" key="5">
    <source>
        <dbReference type="ARBA" id="ARBA00022490"/>
    </source>
</evidence>
<organism evidence="16 17">
    <name type="scientific">Datura stramonium</name>
    <name type="common">Jimsonweed</name>
    <name type="synonym">Common thornapple</name>
    <dbReference type="NCBI Taxonomy" id="4076"/>
    <lineage>
        <taxon>Eukaryota</taxon>
        <taxon>Viridiplantae</taxon>
        <taxon>Streptophyta</taxon>
        <taxon>Embryophyta</taxon>
        <taxon>Tracheophyta</taxon>
        <taxon>Spermatophyta</taxon>
        <taxon>Magnoliopsida</taxon>
        <taxon>eudicotyledons</taxon>
        <taxon>Gunneridae</taxon>
        <taxon>Pentapetalae</taxon>
        <taxon>asterids</taxon>
        <taxon>lamiids</taxon>
        <taxon>Solanales</taxon>
        <taxon>Solanaceae</taxon>
        <taxon>Solanoideae</taxon>
        <taxon>Datureae</taxon>
        <taxon>Datura</taxon>
    </lineage>
</organism>
<dbReference type="InterPro" id="IPR032675">
    <property type="entry name" value="LRR_dom_sf"/>
</dbReference>
<evidence type="ECO:0000256" key="4">
    <source>
        <dbReference type="ARBA" id="ARBA00008894"/>
    </source>
</evidence>
<accession>A0ABS8TND9</accession>
<keyword evidence="10" id="KW-0611">Plant defense</keyword>
<evidence type="ECO:0000256" key="1">
    <source>
        <dbReference type="ARBA" id="ARBA00002074"/>
    </source>
</evidence>
<keyword evidence="17" id="KW-1185">Reference proteome</keyword>
<evidence type="ECO:0000313" key="16">
    <source>
        <dbReference type="EMBL" id="MCD7473067.1"/>
    </source>
</evidence>
<proteinExistence type="inferred from homology"/>
<keyword evidence="6" id="KW-0433">Leucine-rich repeat</keyword>
<evidence type="ECO:0000259" key="15">
    <source>
        <dbReference type="Pfam" id="PF23559"/>
    </source>
</evidence>
<evidence type="ECO:0000256" key="6">
    <source>
        <dbReference type="ARBA" id="ARBA00022614"/>
    </source>
</evidence>
<comment type="similarity">
    <text evidence="4">Belongs to the disease resistance NB-LRR family.</text>
</comment>
<dbReference type="Gene3D" id="3.80.10.10">
    <property type="entry name" value="Ribonuclease Inhibitor"/>
    <property type="match status" value="1"/>
</dbReference>
<dbReference type="EMBL" id="JACEIK010001913">
    <property type="protein sequence ID" value="MCD7473067.1"/>
    <property type="molecule type" value="Genomic_DNA"/>
</dbReference>
<dbReference type="Gene3D" id="3.40.50.300">
    <property type="entry name" value="P-loop containing nucleotide triphosphate hydrolases"/>
    <property type="match status" value="1"/>
</dbReference>
<dbReference type="InterPro" id="IPR058922">
    <property type="entry name" value="WHD_DRP"/>
</dbReference>
<keyword evidence="7" id="KW-0381">Hypersensitive response</keyword>
<gene>
    <name evidence="16" type="ORF">HAX54_014652</name>
</gene>
<comment type="function">
    <text evidence="1">Confers resistance to late blight (Phytophthora infestans) races carrying the avirulence gene Avr1. Resistance proteins guard the plant against pathogens that contain an appropriate avirulence protein via an indirect interaction with this avirulence protein. That triggers a defense system including the hypersensitive response, which restricts the pathogen growth.</text>
</comment>
<evidence type="ECO:0000256" key="3">
    <source>
        <dbReference type="ARBA" id="ARBA00004496"/>
    </source>
</evidence>
<dbReference type="InterPro" id="IPR042197">
    <property type="entry name" value="Apaf_helical"/>
</dbReference>
<dbReference type="PANTHER" id="PTHR23155:SF1152">
    <property type="entry name" value="AAA+ ATPASE DOMAIN-CONTAINING PROTEIN"/>
    <property type="match status" value="1"/>
</dbReference>
<protein>
    <recommendedName>
        <fullName evidence="18">NB-ARC domain-containing protein</fullName>
    </recommendedName>
</protein>
<dbReference type="SUPFAM" id="SSF52540">
    <property type="entry name" value="P-loop containing nucleoside triphosphate hydrolases"/>
    <property type="match status" value="1"/>
</dbReference>
<comment type="subcellular location">
    <subcellularLocation>
        <location evidence="3">Cytoplasm</location>
    </subcellularLocation>
    <subcellularLocation>
        <location evidence="2">Membrane</location>
        <topology evidence="2">Peripheral membrane protein</topology>
    </subcellularLocation>
</comment>
<dbReference type="SUPFAM" id="SSF52058">
    <property type="entry name" value="L domain-like"/>
    <property type="match status" value="1"/>
</dbReference>
<dbReference type="Pfam" id="PF23559">
    <property type="entry name" value="WHD_DRP"/>
    <property type="match status" value="1"/>
</dbReference>
<comment type="caution">
    <text evidence="16">The sequence shown here is derived from an EMBL/GenBank/DDBJ whole genome shotgun (WGS) entry which is preliminary data.</text>
</comment>
<keyword evidence="9" id="KW-0547">Nucleotide-binding</keyword>
<keyword evidence="13" id="KW-0472">Membrane</keyword>
<dbReference type="PRINTS" id="PR00364">
    <property type="entry name" value="DISEASERSIST"/>
</dbReference>
<evidence type="ECO:0000256" key="11">
    <source>
        <dbReference type="ARBA" id="ARBA00022840"/>
    </source>
</evidence>
<keyword evidence="11" id="KW-0067">ATP-binding</keyword>
<keyword evidence="5" id="KW-0963">Cytoplasm</keyword>
<name>A0ABS8TND9_DATST</name>
<evidence type="ECO:0000259" key="14">
    <source>
        <dbReference type="Pfam" id="PF00931"/>
    </source>
</evidence>
<dbReference type="Gene3D" id="1.10.8.430">
    <property type="entry name" value="Helical domain of apoptotic protease-activating factors"/>
    <property type="match status" value="1"/>
</dbReference>
<evidence type="ECO:0000256" key="7">
    <source>
        <dbReference type="ARBA" id="ARBA00022667"/>
    </source>
</evidence>
<keyword evidence="8" id="KW-0677">Repeat</keyword>
<evidence type="ECO:0000256" key="2">
    <source>
        <dbReference type="ARBA" id="ARBA00004170"/>
    </source>
</evidence>
<reference evidence="16 17" key="1">
    <citation type="journal article" date="2021" name="BMC Genomics">
        <title>Datura genome reveals duplications of psychoactive alkaloid biosynthetic genes and high mutation rate following tissue culture.</title>
        <authorList>
            <person name="Rajewski A."/>
            <person name="Carter-House D."/>
            <person name="Stajich J."/>
            <person name="Litt A."/>
        </authorList>
    </citation>
    <scope>NUCLEOTIDE SEQUENCE [LARGE SCALE GENOMIC DNA]</scope>
    <source>
        <strain evidence="16">AR-01</strain>
    </source>
</reference>
<evidence type="ECO:0000313" key="17">
    <source>
        <dbReference type="Proteomes" id="UP000823775"/>
    </source>
</evidence>
<evidence type="ECO:0000256" key="10">
    <source>
        <dbReference type="ARBA" id="ARBA00022821"/>
    </source>
</evidence>
<evidence type="ECO:0000256" key="12">
    <source>
        <dbReference type="ARBA" id="ARBA00023054"/>
    </source>
</evidence>